<evidence type="ECO:0000256" key="1">
    <source>
        <dbReference type="SAM" id="Phobius"/>
    </source>
</evidence>
<accession>A0A193LFZ5</accession>
<protein>
    <submittedName>
        <fullName evidence="2">Uncharacterized protein</fullName>
    </submittedName>
</protein>
<name>A0A193LFZ5_9GAMM</name>
<feature type="transmembrane region" description="Helical" evidence="1">
    <location>
        <begin position="158"/>
        <end position="180"/>
    </location>
</feature>
<gene>
    <name evidence="2" type="ORF">BA177_09415</name>
</gene>
<keyword evidence="1" id="KW-0812">Transmembrane</keyword>
<keyword evidence="3" id="KW-1185">Reference proteome</keyword>
<evidence type="ECO:0000313" key="3">
    <source>
        <dbReference type="Proteomes" id="UP000092695"/>
    </source>
</evidence>
<reference evidence="2 3" key="1">
    <citation type="submission" date="2016-06" db="EMBL/GenBank/DDBJ databases">
        <title>Complete genome sequence of a deep-branching marine Gamma Proteobacterium Woeseia oceani type strain XK5.</title>
        <authorList>
            <person name="Mu D."/>
            <person name="Du Z."/>
        </authorList>
    </citation>
    <scope>NUCLEOTIDE SEQUENCE [LARGE SCALE GENOMIC DNA]</scope>
    <source>
        <strain evidence="2 3">XK5</strain>
    </source>
</reference>
<dbReference type="AlphaFoldDB" id="A0A193LFZ5"/>
<feature type="transmembrane region" description="Helical" evidence="1">
    <location>
        <begin position="128"/>
        <end position="146"/>
    </location>
</feature>
<feature type="transmembrane region" description="Helical" evidence="1">
    <location>
        <begin position="6"/>
        <end position="27"/>
    </location>
</feature>
<keyword evidence="1" id="KW-0472">Membrane</keyword>
<dbReference type="KEGG" id="woc:BA177_09415"/>
<dbReference type="EMBL" id="CP016268">
    <property type="protein sequence ID" value="ANO51388.1"/>
    <property type="molecule type" value="Genomic_DNA"/>
</dbReference>
<sequence length="181" mass="20183">MGIMSLWMPIIASAVLVWIVSAIVWMVMPWHKKDWSAVPNESGARAALKGLASGMYMLPYCTDPKQLDDPEVRKKYEEGPIAWITVAPNGLPKMGGKLLLSFVFYLLVGVVCAYILTRTGTALDDYLQVFRVAGTIAFISYSFAYVQESTWFQRPWSVTARNFLDALIYALLTGGVFGWLA</sequence>
<proteinExistence type="predicted"/>
<organism evidence="2 3">
    <name type="scientific">Woeseia oceani</name>
    <dbReference type="NCBI Taxonomy" id="1548547"/>
    <lineage>
        <taxon>Bacteria</taxon>
        <taxon>Pseudomonadati</taxon>
        <taxon>Pseudomonadota</taxon>
        <taxon>Gammaproteobacteria</taxon>
        <taxon>Woeseiales</taxon>
        <taxon>Woeseiaceae</taxon>
        <taxon>Woeseia</taxon>
    </lineage>
</organism>
<dbReference type="OrthoDB" id="282550at2"/>
<dbReference type="Proteomes" id="UP000092695">
    <property type="component" value="Chromosome"/>
</dbReference>
<feature type="transmembrane region" description="Helical" evidence="1">
    <location>
        <begin position="98"/>
        <end position="116"/>
    </location>
</feature>
<evidence type="ECO:0000313" key="2">
    <source>
        <dbReference type="EMBL" id="ANO51388.1"/>
    </source>
</evidence>
<keyword evidence="1" id="KW-1133">Transmembrane helix</keyword>
<dbReference type="RefSeq" id="WP_068615681.1">
    <property type="nucleotide sequence ID" value="NZ_CP016268.1"/>
</dbReference>